<dbReference type="Proteomes" id="UP000182894">
    <property type="component" value="Unassembled WGS sequence"/>
</dbReference>
<evidence type="ECO:0000313" key="1">
    <source>
        <dbReference type="EMBL" id="SDJ06830.1"/>
    </source>
</evidence>
<accession>A0A1G8QRP1</accession>
<organism evidence="1 2">
    <name type="scientific">Pseudomonas abietaniphila</name>
    <dbReference type="NCBI Taxonomy" id="89065"/>
    <lineage>
        <taxon>Bacteria</taxon>
        <taxon>Pseudomonadati</taxon>
        <taxon>Pseudomonadota</taxon>
        <taxon>Gammaproteobacteria</taxon>
        <taxon>Pseudomonadales</taxon>
        <taxon>Pseudomonadaceae</taxon>
        <taxon>Pseudomonas</taxon>
    </lineage>
</organism>
<proteinExistence type="predicted"/>
<dbReference type="STRING" id="89065.SAMN05216605_12126"/>
<dbReference type="AlphaFoldDB" id="A0A1G8QRP1"/>
<evidence type="ECO:0000313" key="2">
    <source>
        <dbReference type="Proteomes" id="UP000182894"/>
    </source>
</evidence>
<reference evidence="2" key="1">
    <citation type="submission" date="2016-10" db="EMBL/GenBank/DDBJ databases">
        <authorList>
            <person name="Varghese N."/>
            <person name="Submissions S."/>
        </authorList>
    </citation>
    <scope>NUCLEOTIDE SEQUENCE [LARGE SCALE GENOMIC DNA]</scope>
    <source>
        <strain evidence="2">ATCC 700689</strain>
    </source>
</reference>
<name>A0A1G8QRP1_9PSED</name>
<keyword evidence="2" id="KW-1185">Reference proteome</keyword>
<protein>
    <submittedName>
        <fullName evidence="1">Uncharacterized protein</fullName>
    </submittedName>
</protein>
<sequence>MHPIIEASRLMSGASITRKAAVHANQTTIFLWELSSGQTLEVVRSSAGFSSTELKDNPFIDRVSYYSEKRGAKVSGNYQLQA</sequence>
<gene>
    <name evidence="1" type="ORF">SAMN05216605_12126</name>
</gene>
<dbReference type="RefSeq" id="WP_074758169.1">
    <property type="nucleotide sequence ID" value="NZ_FNCO01000021.1"/>
</dbReference>
<dbReference type="EMBL" id="FNCO01000021">
    <property type="protein sequence ID" value="SDJ06830.1"/>
    <property type="molecule type" value="Genomic_DNA"/>
</dbReference>
<dbReference type="OrthoDB" id="6943772at2"/>